<dbReference type="RefSeq" id="WP_006823624.1">
    <property type="nucleotide sequence ID" value="NZ_CP004350.1"/>
</dbReference>
<dbReference type="GeneID" id="82877528"/>
<dbReference type="SUPFAM" id="SSF51735">
    <property type="entry name" value="NAD(P)-binding Rossmann-fold domains"/>
    <property type="match status" value="1"/>
</dbReference>
<dbReference type="SUPFAM" id="SSF53223">
    <property type="entry name" value="Aminoacid dehydrogenase-like, N-terminal domain"/>
    <property type="match status" value="1"/>
</dbReference>
<keyword evidence="3" id="KW-0028">Amino-acid biosynthesis</keyword>
<dbReference type="Gene3D" id="3.40.50.10860">
    <property type="entry name" value="Leucine Dehydrogenase, chain A, domain 1"/>
    <property type="match status" value="1"/>
</dbReference>
<dbReference type="Pfam" id="PF01488">
    <property type="entry name" value="Shikimate_DH"/>
    <property type="match status" value="1"/>
</dbReference>
<proteinExistence type="predicted"/>
<dbReference type="Gene3D" id="3.40.50.720">
    <property type="entry name" value="NAD(P)-binding Rossmann-like Domain"/>
    <property type="match status" value="1"/>
</dbReference>
<accession>A0ABN4CC96</accession>
<feature type="domain" description="SDH C-terminal" evidence="7">
    <location>
        <begin position="244"/>
        <end position="272"/>
    </location>
</feature>
<evidence type="ECO:0000256" key="3">
    <source>
        <dbReference type="ARBA" id="ARBA00023141"/>
    </source>
</evidence>
<feature type="domain" description="Shikimate dehydrogenase substrate binding N-terminal" evidence="6">
    <location>
        <begin position="6"/>
        <end position="88"/>
    </location>
</feature>
<dbReference type="EC" id="1.1.1.25" evidence="2"/>
<evidence type="ECO:0000259" key="7">
    <source>
        <dbReference type="Pfam" id="PF18317"/>
    </source>
</evidence>
<dbReference type="PANTHER" id="PTHR21089:SF1">
    <property type="entry name" value="BIFUNCTIONAL 3-DEHYDROQUINATE DEHYDRATASE_SHIKIMATE DEHYDROGENASE, CHLOROPLASTIC"/>
    <property type="match status" value="1"/>
</dbReference>
<sequence>MPRAAVLGQPIAHSMSPILHSAGYKALGLDDWSYSRIEANADTLPSIVADAEEDYRGFSVTMPGKFAALNFATTVTERARLMGSANTLVRTEEGWQADNTDTEGVQGALNELLGRADGLRITDSSKTEPRALLIGAGGTARPALWALAQRGIKHIDLLNRSDRRGELQHLTEKLGLTIEPVTYDDNIEAIAQRSEVIISTVPSEAIADHSFALAHAPVLDVIYDPWPTPLTVHAAADGYPTVGGHRMLAYQSFSQFEQYTGQEAPREAMFEALNIYMRDKNVNRLY</sequence>
<feature type="domain" description="Quinate/shikimate 5-dehydrogenase/glutamyl-tRNA reductase" evidence="5">
    <location>
        <begin position="127"/>
        <end position="206"/>
    </location>
</feature>
<dbReference type="InterPro" id="IPR013708">
    <property type="entry name" value="Shikimate_DH-bd_N"/>
</dbReference>
<dbReference type="InterPro" id="IPR006151">
    <property type="entry name" value="Shikm_DH/Glu-tRNA_Rdtase"/>
</dbReference>
<keyword evidence="8" id="KW-0560">Oxidoreductase</keyword>
<comment type="pathway">
    <text evidence="1">Metabolic intermediate biosynthesis; chorismate biosynthesis; chorismate from D-erythrose 4-phosphate and phosphoenolpyruvate: step 4/7.</text>
</comment>
<evidence type="ECO:0000313" key="8">
    <source>
        <dbReference type="EMBL" id="AHI19951.1"/>
    </source>
</evidence>
<evidence type="ECO:0000256" key="4">
    <source>
        <dbReference type="ARBA" id="ARBA00049442"/>
    </source>
</evidence>
<dbReference type="InterPro" id="IPR041121">
    <property type="entry name" value="SDH_C"/>
</dbReference>
<dbReference type="NCBIfam" id="TIGR01809">
    <property type="entry name" value="Shik-DH-AROM"/>
    <property type="match status" value="1"/>
</dbReference>
<dbReference type="NCBIfam" id="NF001311">
    <property type="entry name" value="PRK00258.1-3"/>
    <property type="match status" value="1"/>
</dbReference>
<dbReference type="EMBL" id="CP004350">
    <property type="protein sequence ID" value="AHI19951.1"/>
    <property type="molecule type" value="Genomic_DNA"/>
</dbReference>
<evidence type="ECO:0000313" key="9">
    <source>
        <dbReference type="Proteomes" id="UP000019226"/>
    </source>
</evidence>
<keyword evidence="3" id="KW-0057">Aromatic amino acid biosynthesis</keyword>
<dbReference type="InterPro" id="IPR022893">
    <property type="entry name" value="Shikimate_DH_fam"/>
</dbReference>
<reference evidence="9" key="1">
    <citation type="submission" date="2013-02" db="EMBL/GenBank/DDBJ databases">
        <title>The complete genome sequence of Corynebacterium casei LMG S-19264 (=DSM 44701).</title>
        <authorList>
            <person name="Ruckert C."/>
            <person name="Albersmeier A."/>
            <person name="Kalinowski J."/>
        </authorList>
    </citation>
    <scope>NUCLEOTIDE SEQUENCE [LARGE SCALE GENOMIC DNA]</scope>
    <source>
        <strain evidence="9">LMG S-19264</strain>
    </source>
</reference>
<organism evidence="8 9">
    <name type="scientific">Corynebacterium casei LMG S-19264</name>
    <dbReference type="NCBI Taxonomy" id="1285583"/>
    <lineage>
        <taxon>Bacteria</taxon>
        <taxon>Bacillati</taxon>
        <taxon>Actinomycetota</taxon>
        <taxon>Actinomycetes</taxon>
        <taxon>Mycobacteriales</taxon>
        <taxon>Corynebacteriaceae</taxon>
        <taxon>Corynebacterium</taxon>
    </lineage>
</organism>
<evidence type="ECO:0000256" key="1">
    <source>
        <dbReference type="ARBA" id="ARBA00004871"/>
    </source>
</evidence>
<dbReference type="Pfam" id="PF18317">
    <property type="entry name" value="SDH_C"/>
    <property type="match status" value="1"/>
</dbReference>
<dbReference type="CDD" id="cd01065">
    <property type="entry name" value="NAD_bind_Shikimate_DH"/>
    <property type="match status" value="1"/>
</dbReference>
<dbReference type="GO" id="GO:0004764">
    <property type="term" value="F:shikimate 3-dehydrogenase (NADP+) activity"/>
    <property type="evidence" value="ECO:0007669"/>
    <property type="project" value="UniProtKB-EC"/>
</dbReference>
<keyword evidence="9" id="KW-1185">Reference proteome</keyword>
<evidence type="ECO:0000256" key="2">
    <source>
        <dbReference type="ARBA" id="ARBA00012962"/>
    </source>
</evidence>
<protein>
    <recommendedName>
        <fullName evidence="2">shikimate dehydrogenase (NADP(+))</fullName>
        <ecNumber evidence="2">1.1.1.25</ecNumber>
    </recommendedName>
</protein>
<dbReference type="Proteomes" id="UP000019226">
    <property type="component" value="Chromosome"/>
</dbReference>
<dbReference type="InterPro" id="IPR046346">
    <property type="entry name" value="Aminoacid_DH-like_N_sf"/>
</dbReference>
<dbReference type="PANTHER" id="PTHR21089">
    <property type="entry name" value="SHIKIMATE DEHYDROGENASE"/>
    <property type="match status" value="1"/>
</dbReference>
<evidence type="ECO:0000259" key="6">
    <source>
        <dbReference type="Pfam" id="PF08501"/>
    </source>
</evidence>
<dbReference type="InterPro" id="IPR010110">
    <property type="entry name" value="Shikimate_DH_AroM-type"/>
</dbReference>
<evidence type="ECO:0000259" key="5">
    <source>
        <dbReference type="Pfam" id="PF01488"/>
    </source>
</evidence>
<name>A0ABN4CC96_9CORY</name>
<dbReference type="Pfam" id="PF08501">
    <property type="entry name" value="Shikimate_dh_N"/>
    <property type="match status" value="1"/>
</dbReference>
<comment type="catalytic activity">
    <reaction evidence="4">
        <text>shikimate + NADP(+) = 3-dehydroshikimate + NADPH + H(+)</text>
        <dbReference type="Rhea" id="RHEA:17737"/>
        <dbReference type="ChEBI" id="CHEBI:15378"/>
        <dbReference type="ChEBI" id="CHEBI:16630"/>
        <dbReference type="ChEBI" id="CHEBI:36208"/>
        <dbReference type="ChEBI" id="CHEBI:57783"/>
        <dbReference type="ChEBI" id="CHEBI:58349"/>
        <dbReference type="EC" id="1.1.1.25"/>
    </reaction>
</comment>
<gene>
    <name evidence="8" type="primary">aroE</name>
    <name evidence="8" type="ORF">CCASEI_06900</name>
</gene>
<dbReference type="InterPro" id="IPR036291">
    <property type="entry name" value="NAD(P)-bd_dom_sf"/>
</dbReference>